<dbReference type="Proteomes" id="UP001501867">
    <property type="component" value="Unassembled WGS sequence"/>
</dbReference>
<evidence type="ECO:0000313" key="2">
    <source>
        <dbReference type="Proteomes" id="UP001501867"/>
    </source>
</evidence>
<accession>A0ABN0VZA1</accession>
<keyword evidence="2" id="KW-1185">Reference proteome</keyword>
<organism evidence="1 2">
    <name type="scientific">Streptomyces polychromogenes</name>
    <dbReference type="NCBI Taxonomy" id="67342"/>
    <lineage>
        <taxon>Bacteria</taxon>
        <taxon>Bacillati</taxon>
        <taxon>Actinomycetota</taxon>
        <taxon>Actinomycetes</taxon>
        <taxon>Kitasatosporales</taxon>
        <taxon>Streptomycetaceae</taxon>
        <taxon>Streptomyces</taxon>
    </lineage>
</organism>
<evidence type="ECO:0008006" key="3">
    <source>
        <dbReference type="Google" id="ProtNLM"/>
    </source>
</evidence>
<comment type="caution">
    <text evidence="1">The sequence shown here is derived from an EMBL/GenBank/DDBJ whole genome shotgun (WGS) entry which is preliminary data.</text>
</comment>
<sequence>MAARKVGRVLDTSPLIAAVERFADRLRAAPQSRLQRGAAAQALELARELAAAAQRLEDPSGAAPARVMPDEGVFVVGDQVAVAGLDLAEALRAAGTGPGRAKAPSEMLDEAVALVERAEVRAMR</sequence>
<evidence type="ECO:0000313" key="1">
    <source>
        <dbReference type="EMBL" id="GAA0320973.1"/>
    </source>
</evidence>
<protein>
    <recommendedName>
        <fullName evidence="3">PIN domain-containing protein</fullName>
    </recommendedName>
</protein>
<proteinExistence type="predicted"/>
<dbReference type="EMBL" id="BAAABV010000029">
    <property type="protein sequence ID" value="GAA0320973.1"/>
    <property type="molecule type" value="Genomic_DNA"/>
</dbReference>
<name>A0ABN0VZA1_9ACTN</name>
<gene>
    <name evidence="1" type="ORF">GCM10010302_70170</name>
</gene>
<reference evidence="1 2" key="1">
    <citation type="journal article" date="2019" name="Int. J. Syst. Evol. Microbiol.">
        <title>The Global Catalogue of Microorganisms (GCM) 10K type strain sequencing project: providing services to taxonomists for standard genome sequencing and annotation.</title>
        <authorList>
            <consortium name="The Broad Institute Genomics Platform"/>
            <consortium name="The Broad Institute Genome Sequencing Center for Infectious Disease"/>
            <person name="Wu L."/>
            <person name="Ma J."/>
        </authorList>
    </citation>
    <scope>NUCLEOTIDE SEQUENCE [LARGE SCALE GENOMIC DNA]</scope>
    <source>
        <strain evidence="1 2">JCM 4505</strain>
    </source>
</reference>